<gene>
    <name evidence="8" type="primary">PRKAR1B</name>
    <name evidence="8" type="ORF">SPIL2461_LOCUS16595</name>
</gene>
<dbReference type="PROSITE" id="PS00889">
    <property type="entry name" value="CNMP_BINDING_2"/>
    <property type="match status" value="1"/>
</dbReference>
<evidence type="ECO:0000259" key="6">
    <source>
        <dbReference type="PROSITE" id="PS50011"/>
    </source>
</evidence>
<dbReference type="SUPFAM" id="SSF51206">
    <property type="entry name" value="cAMP-binding domain-like"/>
    <property type="match status" value="3"/>
</dbReference>
<dbReference type="PROSITE" id="PS51682">
    <property type="entry name" value="SAM_OMT_I"/>
    <property type="match status" value="1"/>
</dbReference>
<dbReference type="GO" id="GO:0034236">
    <property type="term" value="F:protein kinase A catalytic subunit binding"/>
    <property type="evidence" value="ECO:0007669"/>
    <property type="project" value="TreeGrafter"/>
</dbReference>
<dbReference type="AlphaFoldDB" id="A0A812VN66"/>
<dbReference type="InterPro" id="IPR029063">
    <property type="entry name" value="SAM-dependent_MTases_sf"/>
</dbReference>
<feature type="non-terminal residue" evidence="8">
    <location>
        <position position="872"/>
    </location>
</feature>
<dbReference type="Gene3D" id="3.40.50.150">
    <property type="entry name" value="Vaccinia Virus protein VP39"/>
    <property type="match status" value="1"/>
</dbReference>
<evidence type="ECO:0000256" key="1">
    <source>
        <dbReference type="ARBA" id="ARBA00022603"/>
    </source>
</evidence>
<accession>A0A812VN66</accession>
<dbReference type="EMBL" id="CAJNIZ010042684">
    <property type="protein sequence ID" value="CAE7632087.1"/>
    <property type="molecule type" value="Genomic_DNA"/>
</dbReference>
<dbReference type="Gene3D" id="3.30.200.20">
    <property type="entry name" value="Phosphorylase Kinase, domain 1"/>
    <property type="match status" value="1"/>
</dbReference>
<dbReference type="GO" id="GO:0005829">
    <property type="term" value="C:cytosol"/>
    <property type="evidence" value="ECO:0007669"/>
    <property type="project" value="TreeGrafter"/>
</dbReference>
<dbReference type="PRINTS" id="PR00103">
    <property type="entry name" value="CAMPKINASE"/>
</dbReference>
<dbReference type="InterPro" id="IPR000595">
    <property type="entry name" value="cNMP-bd_dom"/>
</dbReference>
<dbReference type="GO" id="GO:0032259">
    <property type="term" value="P:methylation"/>
    <property type="evidence" value="ECO:0007669"/>
    <property type="project" value="UniProtKB-KW"/>
</dbReference>
<dbReference type="SMART" id="SM00100">
    <property type="entry name" value="cNMP"/>
    <property type="match status" value="3"/>
</dbReference>
<dbReference type="GO" id="GO:0004672">
    <property type="term" value="F:protein kinase activity"/>
    <property type="evidence" value="ECO:0007669"/>
    <property type="project" value="InterPro"/>
</dbReference>
<evidence type="ECO:0000256" key="4">
    <source>
        <dbReference type="ARBA" id="ARBA00023453"/>
    </source>
</evidence>
<dbReference type="GO" id="GO:0004862">
    <property type="term" value="F:cAMP-dependent protein kinase inhibitor activity"/>
    <property type="evidence" value="ECO:0007669"/>
    <property type="project" value="TreeGrafter"/>
</dbReference>
<dbReference type="GO" id="GO:0005524">
    <property type="term" value="F:ATP binding"/>
    <property type="evidence" value="ECO:0007669"/>
    <property type="project" value="InterPro"/>
</dbReference>
<dbReference type="InterPro" id="IPR002935">
    <property type="entry name" value="SAM_O-MeTrfase"/>
</dbReference>
<dbReference type="PROSITE" id="PS00888">
    <property type="entry name" value="CNMP_BINDING_1"/>
    <property type="match status" value="1"/>
</dbReference>
<feature type="non-terminal residue" evidence="8">
    <location>
        <position position="1"/>
    </location>
</feature>
<evidence type="ECO:0000256" key="2">
    <source>
        <dbReference type="ARBA" id="ARBA00022679"/>
    </source>
</evidence>
<dbReference type="Pfam" id="PF00069">
    <property type="entry name" value="Pkinase"/>
    <property type="match status" value="1"/>
</dbReference>
<dbReference type="SUPFAM" id="SSF56112">
    <property type="entry name" value="Protein kinase-like (PK-like)"/>
    <property type="match status" value="1"/>
</dbReference>
<dbReference type="InterPro" id="IPR018488">
    <property type="entry name" value="cNMP-bd_CS"/>
</dbReference>
<organism evidence="8 9">
    <name type="scientific">Symbiodinium pilosum</name>
    <name type="common">Dinoflagellate</name>
    <dbReference type="NCBI Taxonomy" id="2952"/>
    <lineage>
        <taxon>Eukaryota</taxon>
        <taxon>Sar</taxon>
        <taxon>Alveolata</taxon>
        <taxon>Dinophyceae</taxon>
        <taxon>Suessiales</taxon>
        <taxon>Symbiodiniaceae</taxon>
        <taxon>Symbiodinium</taxon>
    </lineage>
</organism>
<dbReference type="InterPro" id="IPR018490">
    <property type="entry name" value="cNMP-bd_dom_sf"/>
</dbReference>
<comment type="similarity">
    <text evidence="4">Belongs to the class I-like SAM-binding methyltransferase superfamily. Cation-dependent O-methyltransferase family.</text>
</comment>
<dbReference type="Proteomes" id="UP000649617">
    <property type="component" value="Unassembled WGS sequence"/>
</dbReference>
<dbReference type="SUPFAM" id="SSF53335">
    <property type="entry name" value="S-adenosyl-L-methionine-dependent methyltransferases"/>
    <property type="match status" value="1"/>
</dbReference>
<evidence type="ECO:0000313" key="9">
    <source>
        <dbReference type="Proteomes" id="UP000649617"/>
    </source>
</evidence>
<feature type="domain" description="Cyclic nucleotide-binding" evidence="7">
    <location>
        <begin position="421"/>
        <end position="535"/>
    </location>
</feature>
<dbReference type="OrthoDB" id="100546at2759"/>
<keyword evidence="9" id="KW-1185">Reference proteome</keyword>
<dbReference type="PANTHER" id="PTHR11635">
    <property type="entry name" value="CAMP-DEPENDENT PROTEIN KINASE REGULATORY CHAIN"/>
    <property type="match status" value="1"/>
</dbReference>
<feature type="region of interest" description="Disordered" evidence="5">
    <location>
        <begin position="250"/>
        <end position="270"/>
    </location>
</feature>
<name>A0A812VN66_SYMPI</name>
<dbReference type="InterPro" id="IPR000719">
    <property type="entry name" value="Prot_kinase_dom"/>
</dbReference>
<keyword evidence="2" id="KW-0808">Transferase</keyword>
<feature type="domain" description="Protein kinase" evidence="6">
    <location>
        <begin position="805"/>
        <end position="872"/>
    </location>
</feature>
<dbReference type="Gene3D" id="2.60.120.10">
    <property type="entry name" value="Jelly Rolls"/>
    <property type="match status" value="3"/>
</dbReference>
<dbReference type="InterPro" id="IPR014710">
    <property type="entry name" value="RmlC-like_jellyroll"/>
</dbReference>
<feature type="domain" description="Cyclic nucleotide-binding" evidence="7">
    <location>
        <begin position="303"/>
        <end position="418"/>
    </location>
</feature>
<dbReference type="Pfam" id="PF00027">
    <property type="entry name" value="cNMP_binding"/>
    <property type="match status" value="3"/>
</dbReference>
<evidence type="ECO:0000256" key="3">
    <source>
        <dbReference type="ARBA" id="ARBA00022691"/>
    </source>
</evidence>
<keyword evidence="3" id="KW-0949">S-adenosyl-L-methionine</keyword>
<dbReference type="GO" id="GO:0008171">
    <property type="term" value="F:O-methyltransferase activity"/>
    <property type="evidence" value="ECO:0007669"/>
    <property type="project" value="InterPro"/>
</dbReference>
<dbReference type="GO" id="GO:0005952">
    <property type="term" value="C:cAMP-dependent protein kinase complex"/>
    <property type="evidence" value="ECO:0007669"/>
    <property type="project" value="InterPro"/>
</dbReference>
<dbReference type="InterPro" id="IPR011009">
    <property type="entry name" value="Kinase-like_dom_sf"/>
</dbReference>
<protein>
    <submittedName>
        <fullName evidence="8">PRKAR1B protein</fullName>
    </submittedName>
</protein>
<comment type="caution">
    <text evidence="8">The sequence shown here is derived from an EMBL/GenBank/DDBJ whole genome shotgun (WGS) entry which is preliminary data.</text>
</comment>
<feature type="domain" description="Cyclic nucleotide-binding" evidence="7">
    <location>
        <begin position="682"/>
        <end position="781"/>
    </location>
</feature>
<sequence>VMGGGHRVTADWVLKEIDKFAQGLGKWLKVAGDDKAEILQHSISSRPLTEHKTMVEFGSFVGYTATRMGRAVERTYEAGYADGSILFEDSRLQGANRITSMEIDPVHACIARHVLDMSRLSHIVEVWIGQVKDLIPRLTEEHGDMSLNMVFMDQRGTTFHDDLSQLEELNLMFPNCRIVADNCVKPGSPVYCWHTTVSDRYKTTNYSLNEFLESTIEDWQAIGWFRVPDAPRAEYGTEILPPSEAEVRLERKRGDGRKGNKARVGGAAEEEQGEIHLATHRAPRALTANVRSVLREAMKLDRVCAVLGDKEAEAILSAMEFFQFQPGEVVIEQGKTGNTFFVAQTGSLEVSVNGSVCNTVSQGQAFGSLALLYNCPRTATVKALTQCGVWGANGAAVHDALRENAHRHQQDYRQFLDSIRLFDGLTDSQKEKAAESAFKEVFETGARLVTSGDDLAAIYFVKKGELQVMRGGKVRADGTFVDGQVVNTLGPGNSLGESLLSGASGAGARWEHTVVASSSCEVLCISVPELQNLLGEDLGRVLETGLVLKAMQESAVLSQFSSGQRSEISKSVTVRTYAAGAKVEDHAGFLVVLKGQLKGKWQGKPTPLEQGQWLEDSALLERSELRSDLQEMAAGPDGARVASLSKAGLSTALENLGLAAVAAGEEASDLARKMLMVRKVRIFQHLSGEQVSKLVRSFVLQRHRKGAQVIKQGEVGSSFFVIVSGEVAITINDKFIRAMSKNSYIGERALLFDEPRTATVEVTSSEAEFWSIEKHTFTQIVKGKMQAELMHRIRLQDSSFGLKDLSQVSVIGAGAAGVVRLVINKSTGTRYALKRIRKQGGKVPEEVNRECGLLKGLDHPFIMALVKTFETD</sequence>
<dbReference type="CDD" id="cd00038">
    <property type="entry name" value="CAP_ED"/>
    <property type="match status" value="3"/>
</dbReference>
<evidence type="ECO:0000313" key="8">
    <source>
        <dbReference type="EMBL" id="CAE7632087.1"/>
    </source>
</evidence>
<reference evidence="8" key="1">
    <citation type="submission" date="2021-02" db="EMBL/GenBank/DDBJ databases">
        <authorList>
            <person name="Dougan E. K."/>
            <person name="Rhodes N."/>
            <person name="Thang M."/>
            <person name="Chan C."/>
        </authorList>
    </citation>
    <scope>NUCLEOTIDE SEQUENCE</scope>
</reference>
<dbReference type="PROSITE" id="PS50042">
    <property type="entry name" value="CNMP_BINDING_3"/>
    <property type="match status" value="3"/>
</dbReference>
<proteinExistence type="inferred from homology"/>
<dbReference type="PROSITE" id="PS50011">
    <property type="entry name" value="PROTEIN_KINASE_DOM"/>
    <property type="match status" value="1"/>
</dbReference>
<evidence type="ECO:0000259" key="7">
    <source>
        <dbReference type="PROSITE" id="PS50042"/>
    </source>
</evidence>
<evidence type="ECO:0000256" key="5">
    <source>
        <dbReference type="SAM" id="MobiDB-lite"/>
    </source>
</evidence>
<dbReference type="PANTHER" id="PTHR11635:SF152">
    <property type="entry name" value="CAMP-DEPENDENT PROTEIN KINASE TYPE I REGULATORY SUBUNIT-RELATED"/>
    <property type="match status" value="1"/>
</dbReference>
<keyword evidence="1" id="KW-0489">Methyltransferase</keyword>
<dbReference type="GO" id="GO:0030552">
    <property type="term" value="F:cAMP binding"/>
    <property type="evidence" value="ECO:0007669"/>
    <property type="project" value="TreeGrafter"/>
</dbReference>
<dbReference type="InterPro" id="IPR050503">
    <property type="entry name" value="cAMP-dep_PK_reg_su-like"/>
</dbReference>